<sequence length="82" mass="9591">MTAENDTTEQLYDVLVPPGVPQKLIIEISRKFDVKVVERKERLSFANMEGDERNLLAFRGKLDVVQEVEKYMKDQLMAYIEK</sequence>
<dbReference type="EMBL" id="CP003167">
    <property type="protein sequence ID" value="AGB03122.1"/>
    <property type="molecule type" value="Genomic_DNA"/>
</dbReference>
<evidence type="ECO:0000313" key="2">
    <source>
        <dbReference type="Proteomes" id="UP000010824"/>
    </source>
</evidence>
<dbReference type="RefSeq" id="WP_015286085.1">
    <property type="nucleotide sequence ID" value="NC_019943.1"/>
</dbReference>
<name>L0HEF5_METFS</name>
<reference evidence="2" key="1">
    <citation type="submission" date="2011-12" db="EMBL/GenBank/DDBJ databases">
        <title>Complete sequence of Methanoregula formicicum SMSP.</title>
        <authorList>
            <person name="Lucas S."/>
            <person name="Han J."/>
            <person name="Lapidus A."/>
            <person name="Cheng J.-F."/>
            <person name="Goodwin L."/>
            <person name="Pitluck S."/>
            <person name="Peters L."/>
            <person name="Ovchinnikova G."/>
            <person name="Teshima H."/>
            <person name="Detter J.C."/>
            <person name="Han C."/>
            <person name="Tapia R."/>
            <person name="Land M."/>
            <person name="Hauser L."/>
            <person name="Kyrpides N."/>
            <person name="Ivanova N."/>
            <person name="Pagani I."/>
            <person name="Imachi H."/>
            <person name="Tamaki H."/>
            <person name="Sekiguchi Y."/>
            <person name="Kamagata Y."/>
            <person name="Cadillo-Quiroz H."/>
            <person name="Zinder S."/>
            <person name="Liu W.-T."/>
            <person name="Woyke T."/>
        </authorList>
    </citation>
    <scope>NUCLEOTIDE SEQUENCE [LARGE SCALE GENOMIC DNA]</scope>
    <source>
        <strain evidence="2">DSM 22288 / NBRC 105244 / SMSP</strain>
    </source>
</reference>
<evidence type="ECO:0000313" key="1">
    <source>
        <dbReference type="EMBL" id="AGB03122.1"/>
    </source>
</evidence>
<dbReference type="eggNOG" id="arCOG03365">
    <property type="taxonomic scope" value="Archaea"/>
</dbReference>
<proteinExistence type="predicted"/>
<dbReference type="Proteomes" id="UP000010824">
    <property type="component" value="Chromosome"/>
</dbReference>
<reference evidence="1 2" key="2">
    <citation type="journal article" date="2014" name="Genome Announc.">
        <title>Complete Genome Sequence of Methanoregula formicica SMSPT, a Mesophilic Hydrogenotrophic Methanogen Isolated from a Methanogenic Upflow Anaerobic Sludge Blanket Reactor.</title>
        <authorList>
            <person name="Yamamoto K."/>
            <person name="Tamaki H."/>
            <person name="Cadillo-Quiroz H."/>
            <person name="Imachi H."/>
            <person name="Kyrpides N."/>
            <person name="Woyke T."/>
            <person name="Goodwin L."/>
            <person name="Zinder S.H."/>
            <person name="Kamagata Y."/>
            <person name="Liu W.T."/>
        </authorList>
    </citation>
    <scope>NUCLEOTIDE SEQUENCE [LARGE SCALE GENOMIC DNA]</scope>
    <source>
        <strain evidence="2">DSM 22288 / NBRC 105244 / SMSP</strain>
    </source>
</reference>
<protein>
    <submittedName>
        <fullName evidence="1">Uncharacterized protein</fullName>
    </submittedName>
</protein>
<dbReference type="GeneID" id="14309507"/>
<gene>
    <name evidence="1" type="ordered locus">Metfor_2115</name>
</gene>
<dbReference type="AlphaFoldDB" id="L0HEF5"/>
<dbReference type="InParanoid" id="L0HEF5"/>
<dbReference type="OrthoDB" id="145834at2157"/>
<dbReference type="HOGENOM" id="CLU_184179_0_0_2"/>
<dbReference type="KEGG" id="mfo:Metfor_2115"/>
<organism evidence="1 2">
    <name type="scientific">Methanoregula formicica (strain DSM 22288 / NBRC 105244 / SMSP)</name>
    <dbReference type="NCBI Taxonomy" id="593750"/>
    <lineage>
        <taxon>Archaea</taxon>
        <taxon>Methanobacteriati</taxon>
        <taxon>Methanobacteriota</taxon>
        <taxon>Stenosarchaea group</taxon>
        <taxon>Methanomicrobia</taxon>
        <taxon>Methanomicrobiales</taxon>
        <taxon>Methanoregulaceae</taxon>
        <taxon>Methanoregula</taxon>
    </lineage>
</organism>
<keyword evidence="2" id="KW-1185">Reference proteome</keyword>
<dbReference type="STRING" id="593750.Metfor_2115"/>
<accession>L0HEF5</accession>